<gene>
    <name evidence="1" type="ORF">ACFOZ7_19780</name>
</gene>
<name>A0ABD5P480_9EURY</name>
<accession>A0ABD5P480</accession>
<sequence>MGLTDFLSDLLAGTDSQAPVSSLSAGDGSAVIVYECRHCGTTVGSETACCPSCQSENIVEYAIE</sequence>
<reference evidence="1 2" key="1">
    <citation type="journal article" date="2014" name="Int. J. Syst. Evol. Microbiol.">
        <title>Complete genome sequence of Corynebacterium casei LMG S-19264T (=DSM 44701T), isolated from a smear-ripened cheese.</title>
        <authorList>
            <consortium name="US DOE Joint Genome Institute (JGI-PGF)"/>
            <person name="Walter F."/>
            <person name="Albersmeier A."/>
            <person name="Kalinowski J."/>
            <person name="Ruckert C."/>
        </authorList>
    </citation>
    <scope>NUCLEOTIDE SEQUENCE [LARGE SCALE GENOMIC DNA]</scope>
    <source>
        <strain evidence="1 2">IBRC-M 10912</strain>
    </source>
</reference>
<evidence type="ECO:0008006" key="3">
    <source>
        <dbReference type="Google" id="ProtNLM"/>
    </source>
</evidence>
<proteinExistence type="predicted"/>
<dbReference type="EMBL" id="JBHSDJ010000130">
    <property type="protein sequence ID" value="MFC4249141.1"/>
    <property type="molecule type" value="Genomic_DNA"/>
</dbReference>
<organism evidence="1 2">
    <name type="scientific">Natribaculum luteum</name>
    <dbReference type="NCBI Taxonomy" id="1586232"/>
    <lineage>
        <taxon>Archaea</taxon>
        <taxon>Methanobacteriati</taxon>
        <taxon>Methanobacteriota</taxon>
        <taxon>Stenosarchaea group</taxon>
        <taxon>Halobacteria</taxon>
        <taxon>Halobacteriales</taxon>
        <taxon>Natrialbaceae</taxon>
        <taxon>Natribaculum</taxon>
    </lineage>
</organism>
<evidence type="ECO:0000313" key="2">
    <source>
        <dbReference type="Proteomes" id="UP001595821"/>
    </source>
</evidence>
<protein>
    <recommendedName>
        <fullName evidence="3">Rubrerythrin-like domain-containing protein</fullName>
    </recommendedName>
</protein>
<dbReference type="RefSeq" id="WP_246969679.1">
    <property type="nucleotide sequence ID" value="NZ_CP095397.1"/>
</dbReference>
<evidence type="ECO:0000313" key="1">
    <source>
        <dbReference type="EMBL" id="MFC4249141.1"/>
    </source>
</evidence>
<dbReference type="GeneID" id="71855448"/>
<dbReference type="Proteomes" id="UP001595821">
    <property type="component" value="Unassembled WGS sequence"/>
</dbReference>
<dbReference type="AlphaFoldDB" id="A0ABD5P480"/>
<comment type="caution">
    <text evidence="1">The sequence shown here is derived from an EMBL/GenBank/DDBJ whole genome shotgun (WGS) entry which is preliminary data.</text>
</comment>